<dbReference type="PANTHER" id="PTHR33067:SF35">
    <property type="entry name" value="ASPARTIC PEPTIDASE DDI1-TYPE DOMAIN-CONTAINING PROTEIN"/>
    <property type="match status" value="1"/>
</dbReference>
<name>A0A5N6NC08_9ASTR</name>
<dbReference type="CDD" id="cd00303">
    <property type="entry name" value="retropepsin_like"/>
    <property type="match status" value="1"/>
</dbReference>
<keyword evidence="4" id="KW-1185">Reference proteome</keyword>
<organism evidence="3 4">
    <name type="scientific">Mikania micrantha</name>
    <name type="common">bitter vine</name>
    <dbReference type="NCBI Taxonomy" id="192012"/>
    <lineage>
        <taxon>Eukaryota</taxon>
        <taxon>Viridiplantae</taxon>
        <taxon>Streptophyta</taxon>
        <taxon>Embryophyta</taxon>
        <taxon>Tracheophyta</taxon>
        <taxon>Spermatophyta</taxon>
        <taxon>Magnoliopsida</taxon>
        <taxon>eudicotyledons</taxon>
        <taxon>Gunneridae</taxon>
        <taxon>Pentapetalae</taxon>
        <taxon>asterids</taxon>
        <taxon>campanulids</taxon>
        <taxon>Asterales</taxon>
        <taxon>Asteraceae</taxon>
        <taxon>Asteroideae</taxon>
        <taxon>Heliantheae alliance</taxon>
        <taxon>Eupatorieae</taxon>
        <taxon>Mikania</taxon>
    </lineage>
</organism>
<feature type="compositionally biased region" description="Low complexity" evidence="1">
    <location>
        <begin position="281"/>
        <end position="296"/>
    </location>
</feature>
<dbReference type="InterPro" id="IPR021109">
    <property type="entry name" value="Peptidase_aspartic_dom_sf"/>
</dbReference>
<reference evidence="3 4" key="1">
    <citation type="submission" date="2019-05" db="EMBL/GenBank/DDBJ databases">
        <title>Mikania micrantha, genome provides insights into the molecular mechanism of rapid growth.</title>
        <authorList>
            <person name="Liu B."/>
        </authorList>
    </citation>
    <scope>NUCLEOTIDE SEQUENCE [LARGE SCALE GENOMIC DNA]</scope>
    <source>
        <strain evidence="3">NLD-2019</strain>
        <tissue evidence="3">Leaf</tissue>
    </source>
</reference>
<protein>
    <recommendedName>
        <fullName evidence="2">Retrotransposon gag domain-containing protein</fullName>
    </recommendedName>
</protein>
<feature type="compositionally biased region" description="Polar residues" evidence="1">
    <location>
        <begin position="26"/>
        <end position="38"/>
    </location>
</feature>
<dbReference type="Gene3D" id="2.40.70.10">
    <property type="entry name" value="Acid Proteases"/>
    <property type="match status" value="1"/>
</dbReference>
<dbReference type="Pfam" id="PF13650">
    <property type="entry name" value="Asp_protease_2"/>
    <property type="match status" value="1"/>
</dbReference>
<evidence type="ECO:0000256" key="1">
    <source>
        <dbReference type="SAM" id="MobiDB-lite"/>
    </source>
</evidence>
<feature type="region of interest" description="Disordered" evidence="1">
    <location>
        <begin position="276"/>
        <end position="297"/>
    </location>
</feature>
<dbReference type="AlphaFoldDB" id="A0A5N6NC08"/>
<evidence type="ECO:0000313" key="3">
    <source>
        <dbReference type="EMBL" id="KAD4585009.1"/>
    </source>
</evidence>
<evidence type="ECO:0000259" key="2">
    <source>
        <dbReference type="Pfam" id="PF03732"/>
    </source>
</evidence>
<feature type="domain" description="Retrotransposon gag" evidence="2">
    <location>
        <begin position="148"/>
        <end position="240"/>
    </location>
</feature>
<feature type="region of interest" description="Disordered" evidence="1">
    <location>
        <begin position="484"/>
        <end position="510"/>
    </location>
</feature>
<dbReference type="EMBL" id="SZYD01000012">
    <property type="protein sequence ID" value="KAD4585009.1"/>
    <property type="molecule type" value="Genomic_DNA"/>
</dbReference>
<accession>A0A5N6NC08</accession>
<feature type="region of interest" description="Disordered" evidence="1">
    <location>
        <begin position="1"/>
        <end position="55"/>
    </location>
</feature>
<sequence>MPHLRSHGPPPELSLPSRSNSRDFSEGSTSEVSASTPISADFSEHTSSSFSSTHSSPRFHFVPPMAARHTVHQQATAGFTGLNNPITAPPIPNENSWQIPSYIMTAINNAQFSGRDDEDAPAHLARLTRICGTFNLQGATEDAIFMHLFPFSLSGRAATWLDSHPPGSFTTWASLRDAFLKKYFPPAKAACLRDEIHSFRMAPDEPYYLAWERFQNLLSRCSQHGLSDWALVEKFYNGLTYETRARFDTSAGGHLMGKRDVAECTDMFESFAQAEYEQRSSNRNSTPIASSSSSTRGVHHVNVDTSVAAALESLARDVKELKMRVDRCEICRGGHATSECLVGQEQANFGQPSGSSGSTSCASGGLGRIEELLTQLVAKDATTQKILHEHDVLLKNQQSVFLDLQRTVGDIAKRLDERPQGQFPGQPQTNPNAHVKAVTTRSGRGGGEVFIPPVLVEVEESERLVPPVDLDEEEPVDEEIEMKTPGRVPPRLVPASTAPNSESPVEKPVVGKPAMFRPTTEIDLTRVPYPARLTNQKHAMEYGHFLDMFRQLRRGRQRTIECGLFRDDVRRYALADSGASINLMPYSLDEKLALGDLSPTRMTLSLADRSVKCPRGILKNVLVKVDKFMFPVDFVVMDMEADTKVPIILGRPFLRTAKAIIDVYERKLTFRVGDESVCLKIAKSMRADGELVHQVDGVNLMSDEVGVDEVMGEGPWDVGDRGHEVIVREDIFLNPPI</sequence>
<evidence type="ECO:0000313" key="4">
    <source>
        <dbReference type="Proteomes" id="UP000326396"/>
    </source>
</evidence>
<gene>
    <name evidence="3" type="ORF">E3N88_22610</name>
</gene>
<dbReference type="Proteomes" id="UP000326396">
    <property type="component" value="Linkage Group LG2"/>
</dbReference>
<feature type="compositionally biased region" description="Low complexity" evidence="1">
    <location>
        <begin position="45"/>
        <end position="55"/>
    </location>
</feature>
<dbReference type="PANTHER" id="PTHR33067">
    <property type="entry name" value="RNA-DIRECTED DNA POLYMERASE-RELATED"/>
    <property type="match status" value="1"/>
</dbReference>
<comment type="caution">
    <text evidence="3">The sequence shown here is derived from an EMBL/GenBank/DDBJ whole genome shotgun (WGS) entry which is preliminary data.</text>
</comment>
<dbReference type="SUPFAM" id="SSF50630">
    <property type="entry name" value="Acid proteases"/>
    <property type="match status" value="1"/>
</dbReference>
<dbReference type="Pfam" id="PF03732">
    <property type="entry name" value="Retrotrans_gag"/>
    <property type="match status" value="1"/>
</dbReference>
<proteinExistence type="predicted"/>
<dbReference type="OrthoDB" id="691543at2759"/>
<dbReference type="InterPro" id="IPR005162">
    <property type="entry name" value="Retrotrans_gag_dom"/>
</dbReference>